<protein>
    <recommendedName>
        <fullName evidence="4">FtsK domain-containing protein</fullName>
    </recommendedName>
</protein>
<evidence type="ECO:0000313" key="6">
    <source>
        <dbReference type="Proteomes" id="UP000568380"/>
    </source>
</evidence>
<name>A0A7W7ZYG7_9ACTN</name>
<organism evidence="5 6">
    <name type="scientific">Nonomuraea endophytica</name>
    <dbReference type="NCBI Taxonomy" id="714136"/>
    <lineage>
        <taxon>Bacteria</taxon>
        <taxon>Bacillati</taxon>
        <taxon>Actinomycetota</taxon>
        <taxon>Actinomycetes</taxon>
        <taxon>Streptosporangiales</taxon>
        <taxon>Streptosporangiaceae</taxon>
        <taxon>Nonomuraea</taxon>
    </lineage>
</organism>
<sequence>MSLAHREAAIRGLVAAFRAYAPVARKVAAEAQLGAERDRQQAVREAERTAEAERHRIQAAVRRAMDGARETAAATTAELAPGVAGLPFSGAEWGSLGTAAPTHVRVGVCGEVPVVVPLLPTAGWYAVGDGAAGLVLGAVLRAVAATPAGRVQVDAYDPRLTGALGVFGEALPRSLSGVAELAERVGDLVHTLHTRAQRIAQSGGCAFEDLAEPYRLMVVLDYPAGVDEGVQRDLLRVAESAAGRGVCFLVQHNAAIQPERGVEPERLAALLRRVEAGRERITVAGLENVACRPDPPPGPELFAAVAGAAAGAQLPRVPFAGTLPPRRDWWARVEKGDGLRIAVGAEGREPAWVRLSSSNPPLPNILIGGSAGQGKSNLLLVLIHGLAARYSPADLEMYLLDFKQGLEFERLGGERWLPHARVLGVFSDREFGLAVLRHVHEQMELRSETFKRLRVTDIAGMDPGPDRPPRLLLVLDEFQVMLAEDDPIADEATALLEKLVRLGRAYGVHVVLATQTIEGIQRLATKREAIFGQVPNRIVLKTTAADSQSLLSSHNTAAVGLRFRGQAVLNDDYGSPEANRVALIAHAREEELAALRAELWHHARAERRPRVFKQDEPADLTAMLHHPVESGPDLVRPWVGVPVAVTERPAAFDVRQEPGAGLLILGDDAAAARGVLAGLSASIGKARPADRFVWLDGLEEARAIPGQLAELREEMRERDGGEPWVHVLGFGMHRARMRMGDDFTSPADTLKEIVKDGPDVGVFFYGWWNRMNVCTEHLGFDRCHVNSYLFLRHPVEAVQQVCGPLVAWSARPGRGLLHDGLSGEPLPVVIFG</sequence>
<reference evidence="5 6" key="1">
    <citation type="submission" date="2020-08" db="EMBL/GenBank/DDBJ databases">
        <title>Genomic Encyclopedia of Type Strains, Phase IV (KMG-IV): sequencing the most valuable type-strain genomes for metagenomic binning, comparative biology and taxonomic classification.</title>
        <authorList>
            <person name="Goeker M."/>
        </authorList>
    </citation>
    <scope>NUCLEOTIDE SEQUENCE [LARGE SCALE GENOMIC DNA]</scope>
    <source>
        <strain evidence="5 6">DSM 45385</strain>
    </source>
</reference>
<dbReference type="RefSeq" id="WP_184959536.1">
    <property type="nucleotide sequence ID" value="NZ_JACHIN010000002.1"/>
</dbReference>
<feature type="binding site" evidence="3">
    <location>
        <begin position="369"/>
        <end position="376"/>
    </location>
    <ligand>
        <name>ATP</name>
        <dbReference type="ChEBI" id="CHEBI:30616"/>
    </ligand>
</feature>
<dbReference type="Proteomes" id="UP000568380">
    <property type="component" value="Unassembled WGS sequence"/>
</dbReference>
<dbReference type="InterPro" id="IPR027417">
    <property type="entry name" value="P-loop_NTPase"/>
</dbReference>
<evidence type="ECO:0000256" key="2">
    <source>
        <dbReference type="ARBA" id="ARBA00022840"/>
    </source>
</evidence>
<dbReference type="PANTHER" id="PTHR22683:SF41">
    <property type="entry name" value="DNA TRANSLOCASE FTSK"/>
    <property type="match status" value="1"/>
</dbReference>
<comment type="caution">
    <text evidence="5">The sequence shown here is derived from an EMBL/GenBank/DDBJ whole genome shotgun (WGS) entry which is preliminary data.</text>
</comment>
<accession>A0A7W7ZYG7</accession>
<evidence type="ECO:0000259" key="4">
    <source>
        <dbReference type="PROSITE" id="PS50901"/>
    </source>
</evidence>
<dbReference type="GO" id="GO:0003677">
    <property type="term" value="F:DNA binding"/>
    <property type="evidence" value="ECO:0007669"/>
    <property type="project" value="InterPro"/>
</dbReference>
<dbReference type="CDD" id="cd01127">
    <property type="entry name" value="TrwB_TraG_TraD_VirD4"/>
    <property type="match status" value="1"/>
</dbReference>
<dbReference type="PANTHER" id="PTHR22683">
    <property type="entry name" value="SPORULATION PROTEIN RELATED"/>
    <property type="match status" value="1"/>
</dbReference>
<feature type="domain" description="FtsK" evidence="4">
    <location>
        <begin position="348"/>
        <end position="549"/>
    </location>
</feature>
<evidence type="ECO:0000256" key="1">
    <source>
        <dbReference type="ARBA" id="ARBA00022741"/>
    </source>
</evidence>
<evidence type="ECO:0000313" key="5">
    <source>
        <dbReference type="EMBL" id="MBB5076170.1"/>
    </source>
</evidence>
<keyword evidence="6" id="KW-1185">Reference proteome</keyword>
<gene>
    <name evidence="5" type="ORF">HNR40_001634</name>
</gene>
<dbReference type="PROSITE" id="PS50901">
    <property type="entry name" value="FTSK"/>
    <property type="match status" value="1"/>
</dbReference>
<dbReference type="Gene3D" id="3.40.50.300">
    <property type="entry name" value="P-loop containing nucleotide triphosphate hydrolases"/>
    <property type="match status" value="1"/>
</dbReference>
<dbReference type="AlphaFoldDB" id="A0A7W7ZYG7"/>
<dbReference type="Pfam" id="PF01580">
    <property type="entry name" value="FtsK_SpoIIIE"/>
    <property type="match status" value="1"/>
</dbReference>
<dbReference type="InterPro" id="IPR002543">
    <property type="entry name" value="FtsK_dom"/>
</dbReference>
<evidence type="ECO:0000256" key="3">
    <source>
        <dbReference type="PROSITE-ProRule" id="PRU00289"/>
    </source>
</evidence>
<keyword evidence="1 3" id="KW-0547">Nucleotide-binding</keyword>
<dbReference type="GO" id="GO:0005524">
    <property type="term" value="F:ATP binding"/>
    <property type="evidence" value="ECO:0007669"/>
    <property type="project" value="UniProtKB-UniRule"/>
</dbReference>
<proteinExistence type="predicted"/>
<dbReference type="EMBL" id="JACHIN010000002">
    <property type="protein sequence ID" value="MBB5076170.1"/>
    <property type="molecule type" value="Genomic_DNA"/>
</dbReference>
<dbReference type="InterPro" id="IPR050206">
    <property type="entry name" value="FtsK/SpoIIIE/SftA"/>
</dbReference>
<keyword evidence="2 3" id="KW-0067">ATP-binding</keyword>
<dbReference type="SUPFAM" id="SSF52540">
    <property type="entry name" value="P-loop containing nucleoside triphosphate hydrolases"/>
    <property type="match status" value="1"/>
</dbReference>